<feature type="coiled-coil region" evidence="1">
    <location>
        <begin position="185"/>
        <end position="212"/>
    </location>
</feature>
<sequence>MADAGRILIIPKGNYNAEITYEVLDLVFNNGNSWLCKKTTKGIDPSDSNAEYWYKFTNFDSIIKNNVTTSEEGFALDARQGKVLMEAINGVSARVTSLSESTTASVSDLDAKINEAKNIAKGRNQARVFATTDAMKEWLKNAANKGIANQGDNLYIVTKDVPDYWVAEVLDTPNDEGYYYEVEELETQKVDLTTLNAAVDQLTNEIADVNGNLTYSTEETICGKWIDGSNIYRVVKQVTSNINTNIVAMSL</sequence>
<protein>
    <submittedName>
        <fullName evidence="2">Uncharacterized protein</fullName>
    </submittedName>
</protein>
<keyword evidence="3" id="KW-1185">Reference proteome</keyword>
<organism evidence="2 3">
    <name type="scientific">Waltera intestinalis</name>
    <dbReference type="NCBI Taxonomy" id="2606635"/>
    <lineage>
        <taxon>Bacteria</taxon>
        <taxon>Bacillati</taxon>
        <taxon>Bacillota</taxon>
        <taxon>Clostridia</taxon>
        <taxon>Lachnospirales</taxon>
        <taxon>Lachnospiraceae</taxon>
        <taxon>Waltera</taxon>
    </lineage>
</organism>
<evidence type="ECO:0000313" key="3">
    <source>
        <dbReference type="Proteomes" id="UP000476055"/>
    </source>
</evidence>
<gene>
    <name evidence="2" type="ORF">FYJ59_03360</name>
</gene>
<proteinExistence type="predicted"/>
<reference evidence="2 3" key="1">
    <citation type="submission" date="2019-08" db="EMBL/GenBank/DDBJ databases">
        <title>In-depth cultivation of the pig gut microbiome towards novel bacterial diversity and tailored functional studies.</title>
        <authorList>
            <person name="Wylensek D."/>
            <person name="Hitch T.C.A."/>
            <person name="Clavel T."/>
        </authorList>
    </citation>
    <scope>NUCLEOTIDE SEQUENCE [LARGE SCALE GENOMIC DNA]</scope>
    <source>
        <strain evidence="2 3">WCA3-601-WT-6H</strain>
    </source>
</reference>
<accession>A0A6L5YGP0</accession>
<comment type="caution">
    <text evidence="2">The sequence shown here is derived from an EMBL/GenBank/DDBJ whole genome shotgun (WGS) entry which is preliminary data.</text>
</comment>
<name>A0A6L5YGP0_9FIRM</name>
<feature type="non-terminal residue" evidence="2">
    <location>
        <position position="251"/>
    </location>
</feature>
<dbReference type="AlphaFoldDB" id="A0A6L5YGP0"/>
<keyword evidence="1" id="KW-0175">Coiled coil</keyword>
<evidence type="ECO:0000313" key="2">
    <source>
        <dbReference type="EMBL" id="MST57293.1"/>
    </source>
</evidence>
<evidence type="ECO:0000256" key="1">
    <source>
        <dbReference type="SAM" id="Coils"/>
    </source>
</evidence>
<dbReference type="Proteomes" id="UP000476055">
    <property type="component" value="Unassembled WGS sequence"/>
</dbReference>
<dbReference type="EMBL" id="VUMU01000002">
    <property type="protein sequence ID" value="MST57293.1"/>
    <property type="molecule type" value="Genomic_DNA"/>
</dbReference>